<dbReference type="OrthoDB" id="371836at2157"/>
<dbReference type="GO" id="GO:0006412">
    <property type="term" value="P:translation"/>
    <property type="evidence" value="ECO:0007669"/>
    <property type="project" value="InterPro"/>
</dbReference>
<dbReference type="GO" id="GO:0003735">
    <property type="term" value="F:structural constituent of ribosome"/>
    <property type="evidence" value="ECO:0007669"/>
    <property type="project" value="InterPro"/>
</dbReference>
<dbReference type="AlphaFoldDB" id="A0A1N5WU47"/>
<dbReference type="GO" id="GO:0022627">
    <property type="term" value="C:cytosolic small ribosomal subunit"/>
    <property type="evidence" value="ECO:0007669"/>
    <property type="project" value="TreeGrafter"/>
</dbReference>
<evidence type="ECO:0000313" key="7">
    <source>
        <dbReference type="Proteomes" id="UP000195607"/>
    </source>
</evidence>
<dbReference type="KEGG" id="cdiv:CPM_1896"/>
<evidence type="ECO:0000256" key="1">
    <source>
        <dbReference type="ARBA" id="ARBA00010014"/>
    </source>
</evidence>
<dbReference type="SUPFAM" id="SSF46785">
    <property type="entry name" value="Winged helix' DNA-binding domain"/>
    <property type="match status" value="1"/>
</dbReference>
<name>A0A1N5WU47_9ARCH</name>
<dbReference type="GO" id="GO:0003723">
    <property type="term" value="F:RNA binding"/>
    <property type="evidence" value="ECO:0007669"/>
    <property type="project" value="TreeGrafter"/>
</dbReference>
<evidence type="ECO:0000313" key="6">
    <source>
        <dbReference type="Proteomes" id="UP000187822"/>
    </source>
</evidence>
<dbReference type="GO" id="GO:0000028">
    <property type="term" value="P:ribosomal small subunit assembly"/>
    <property type="evidence" value="ECO:0007669"/>
    <property type="project" value="TreeGrafter"/>
</dbReference>
<dbReference type="Proteomes" id="UP000187822">
    <property type="component" value="Chromosome I"/>
</dbReference>
<dbReference type="GeneID" id="41589194"/>
<dbReference type="RefSeq" id="WP_021789671.1">
    <property type="nucleotide sequence ID" value="NZ_LT671858.1"/>
</dbReference>
<evidence type="ECO:0000256" key="3">
    <source>
        <dbReference type="ARBA" id="ARBA00023274"/>
    </source>
</evidence>
<dbReference type="Pfam" id="PF01090">
    <property type="entry name" value="Ribosomal_S19e"/>
    <property type="match status" value="1"/>
</dbReference>
<keyword evidence="3" id="KW-0687">Ribonucleoprotein</keyword>
<dbReference type="InterPro" id="IPR001266">
    <property type="entry name" value="Ribosomal_eS19"/>
</dbReference>
<accession>A0A1N5WU47</accession>
<reference evidence="6" key="3">
    <citation type="submission" date="2016-06" db="EMBL/GenBank/DDBJ databases">
        <authorList>
            <person name="Toshchakov V.S."/>
        </authorList>
    </citation>
    <scope>NUCLEOTIDE SEQUENCE [LARGE SCALE GENOMIC DNA]</scope>
    <source>
        <strain>PM4 (JCM 30641</strain>
        <strain evidence="6">\VKM B-2940)</strain>
    </source>
</reference>
<dbReference type="PANTHER" id="PTHR11710:SF0">
    <property type="entry name" value="40S RIBOSOMAL PROTEIN S19"/>
    <property type="match status" value="1"/>
</dbReference>
<organism evidence="4 7">
    <name type="scientific">Cuniculiplasma divulgatum</name>
    <dbReference type="NCBI Taxonomy" id="1673428"/>
    <lineage>
        <taxon>Archaea</taxon>
        <taxon>Methanobacteriati</taxon>
        <taxon>Thermoplasmatota</taxon>
        <taxon>Thermoplasmata</taxon>
        <taxon>Thermoplasmatales</taxon>
        <taxon>Cuniculiplasmataceae</taxon>
        <taxon>Cuniculiplasma</taxon>
    </lineage>
</organism>
<dbReference type="EMBL" id="LT719092">
    <property type="protein sequence ID" value="SJK85671.1"/>
    <property type="molecule type" value="Genomic_DNA"/>
</dbReference>
<dbReference type="SMART" id="SM01413">
    <property type="entry name" value="Ribosomal_S19e"/>
    <property type="match status" value="1"/>
</dbReference>
<dbReference type="NCBIfam" id="NF006811">
    <property type="entry name" value="PRK09333.1"/>
    <property type="match status" value="1"/>
</dbReference>
<dbReference type="InterPro" id="IPR027548">
    <property type="entry name" value="Ribosomal_eS19_archaeal"/>
</dbReference>
<evidence type="ECO:0000256" key="2">
    <source>
        <dbReference type="ARBA" id="ARBA00022980"/>
    </source>
</evidence>
<dbReference type="Proteomes" id="UP000195607">
    <property type="component" value="Chromosome I"/>
</dbReference>
<keyword evidence="2 4" id="KW-0689">Ribosomal protein</keyword>
<evidence type="ECO:0000313" key="4">
    <source>
        <dbReference type="EMBL" id="SIM87837.1"/>
    </source>
</evidence>
<dbReference type="InterPro" id="IPR036390">
    <property type="entry name" value="WH_DNA-bd_sf"/>
</dbReference>
<dbReference type="PANTHER" id="PTHR11710">
    <property type="entry name" value="40S RIBOSOMAL PROTEIN S19"/>
    <property type="match status" value="1"/>
</dbReference>
<protein>
    <submittedName>
        <fullName evidence="4">30S ribosomal protein S19e</fullName>
    </submittedName>
</protein>
<dbReference type="Gene3D" id="1.10.10.10">
    <property type="entry name" value="Winged helix-like DNA-binding domain superfamily/Winged helix DNA-binding domain"/>
    <property type="match status" value="1"/>
</dbReference>
<keyword evidence="6" id="KW-1185">Reference proteome</keyword>
<reference evidence="5" key="2">
    <citation type="submission" date="2016-06" db="EMBL/GenBank/DDBJ databases">
        <authorList>
            <person name="Olsen C.W."/>
            <person name="Carey S."/>
            <person name="Hinshaw L."/>
            <person name="Karasin A.I."/>
        </authorList>
    </citation>
    <scope>NUCLEOTIDE SEQUENCE [LARGE SCALE GENOMIC DNA]</scope>
    <source>
        <strain evidence="5">PM4</strain>
    </source>
</reference>
<dbReference type="STRING" id="1673428.CPM_1896"/>
<comment type="similarity">
    <text evidence="1">Belongs to the eukaryotic ribosomal protein eS19 family.</text>
</comment>
<reference evidence="4 7" key="1">
    <citation type="submission" date="2016-04" db="EMBL/GenBank/DDBJ databases">
        <authorList>
            <person name="Evans L.H."/>
            <person name="Alamgir A."/>
            <person name="Owens N."/>
            <person name="Weber N.D."/>
            <person name="Virtaneva K."/>
            <person name="Barbian K."/>
            <person name="Babar A."/>
            <person name="Rosenke K."/>
        </authorList>
    </citation>
    <scope>NUCLEOTIDE SEQUENCE [LARGE SCALE GENOMIC DNA]</scope>
    <source>
        <strain evidence="4">S5</strain>
        <strain evidence="7">S5(T) (JCM 30642 \VKM B-2941)</strain>
    </source>
</reference>
<dbReference type="EMBL" id="LT671858">
    <property type="protein sequence ID" value="SIM87837.1"/>
    <property type="molecule type" value="Genomic_DNA"/>
</dbReference>
<gene>
    <name evidence="5" type="ORF">CPM_1896</name>
    <name evidence="4" type="ORF">CSP5_1958</name>
</gene>
<dbReference type="InterPro" id="IPR036388">
    <property type="entry name" value="WH-like_DNA-bd_sf"/>
</dbReference>
<proteinExistence type="inferred from homology"/>
<sequence length="150" mass="17160">MVNVKEVPADLLIEKLTEEFSKNDKIKVPEWAEFLKSGVHREKSWVQEDWYYRRLASTLRKVYVRGNIGIQRLSEEYGGKKDGGSKPYHPASGSRSIVRHVLNELQDLGLLVKKETGRSVSPVGEAMLQKASKQVMESLSEKQVELKKYL</sequence>
<evidence type="ECO:0000313" key="5">
    <source>
        <dbReference type="EMBL" id="SJK85671.1"/>
    </source>
</evidence>